<accession>H6RN30</accession>
<dbReference type="eggNOG" id="COG3206">
    <property type="taxonomic scope" value="Bacteria"/>
</dbReference>
<dbReference type="SUPFAM" id="SSF52540">
    <property type="entry name" value="P-loop containing nucleoside triphosphate hydrolases"/>
    <property type="match status" value="1"/>
</dbReference>
<evidence type="ECO:0000256" key="1">
    <source>
        <dbReference type="SAM" id="MobiDB-lite"/>
    </source>
</evidence>
<reference evidence="4" key="2">
    <citation type="submission" date="2012-02" db="EMBL/GenBank/DDBJ databases">
        <title>Complete genome sequence of Blastococcus saxobsidens strain DD2.</title>
        <authorList>
            <person name="Genoscope."/>
        </authorList>
    </citation>
    <scope>NUCLEOTIDE SEQUENCE [LARGE SCALE GENOMIC DNA]</scope>
    <source>
        <strain evidence="4">DD2</strain>
    </source>
</reference>
<dbReference type="KEGG" id="bsd:BLASA_0412"/>
<sequence>MSRPTRRARAGRDRPSFGGAVWRARWLILGAAVVAGIGGYVFSEGQPREYTAVSRVVLSADDVFEPLGGRSFVDSSRFLSNQRLIMTTQPLLRAALERLDGDLSVSELAESVDVSALSDADVLLVAATAPTPESAVDRADAVVTAYLESATERVAGRAAAALAATADPAVADQIRTEAAVYGDGVAVVERAVLPEDPSSPRPLRAAVILAVIAALAATALALLRRPPAGDVTPIAEAAGSPVLGVVPVPGAGRVGGMVPDAEDHALTLVALDYAVHGAEGPVVLTGVTEDSGTAAAVEGLALAAAARGRNVIVLDADPGARALVERLVSQAPPRSVEQLAQASVDTGEGVVAVRTDGDLPGRIGLAMLGDSRDTGFETGGAVDRALLRLTEVADLVLVHTAPVRSSPSSLALVGRAAAVVAVTGLGEDPDLLATARYRIEAAGKELTGVVVTKPAGRRPRHPRRATRSGAVAHPAPETLGDRSRG</sequence>
<keyword evidence="2" id="KW-0472">Membrane</keyword>
<dbReference type="InterPro" id="IPR050445">
    <property type="entry name" value="Bact_polysacc_biosynth/exp"/>
</dbReference>
<keyword evidence="2" id="KW-0812">Transmembrane</keyword>
<dbReference type="Gene3D" id="3.40.50.300">
    <property type="entry name" value="P-loop containing nucleotide triphosphate hydrolases"/>
    <property type="match status" value="1"/>
</dbReference>
<dbReference type="AlphaFoldDB" id="H6RN30"/>
<feature type="compositionally biased region" description="Basic residues" evidence="1">
    <location>
        <begin position="455"/>
        <end position="466"/>
    </location>
</feature>
<keyword evidence="2" id="KW-1133">Transmembrane helix</keyword>
<dbReference type="GO" id="GO:0004713">
    <property type="term" value="F:protein tyrosine kinase activity"/>
    <property type="evidence" value="ECO:0007669"/>
    <property type="project" value="TreeGrafter"/>
</dbReference>
<feature type="region of interest" description="Disordered" evidence="1">
    <location>
        <begin position="454"/>
        <end position="485"/>
    </location>
</feature>
<dbReference type="HOGENOM" id="CLU_575790_0_0_11"/>
<dbReference type="Proteomes" id="UP000007517">
    <property type="component" value="Chromosome"/>
</dbReference>
<dbReference type="STRING" id="1146883.BLASA_0412"/>
<name>H6RN30_BLASD</name>
<feature type="transmembrane region" description="Helical" evidence="2">
    <location>
        <begin position="21"/>
        <end position="42"/>
    </location>
</feature>
<evidence type="ECO:0008006" key="5">
    <source>
        <dbReference type="Google" id="ProtNLM"/>
    </source>
</evidence>
<dbReference type="GO" id="GO:0005886">
    <property type="term" value="C:plasma membrane"/>
    <property type="evidence" value="ECO:0007669"/>
    <property type="project" value="TreeGrafter"/>
</dbReference>
<evidence type="ECO:0000313" key="4">
    <source>
        <dbReference type="Proteomes" id="UP000007517"/>
    </source>
</evidence>
<dbReference type="InterPro" id="IPR027417">
    <property type="entry name" value="P-loop_NTPase"/>
</dbReference>
<evidence type="ECO:0000256" key="2">
    <source>
        <dbReference type="SAM" id="Phobius"/>
    </source>
</evidence>
<dbReference type="RefSeq" id="WP_014374299.1">
    <property type="nucleotide sequence ID" value="NC_016943.1"/>
</dbReference>
<organism evidence="3 4">
    <name type="scientific">Blastococcus saxobsidens (strain DD2)</name>
    <dbReference type="NCBI Taxonomy" id="1146883"/>
    <lineage>
        <taxon>Bacteria</taxon>
        <taxon>Bacillati</taxon>
        <taxon>Actinomycetota</taxon>
        <taxon>Actinomycetes</taxon>
        <taxon>Geodermatophilales</taxon>
        <taxon>Geodermatophilaceae</taxon>
        <taxon>Blastococcus</taxon>
    </lineage>
</organism>
<keyword evidence="4" id="KW-1185">Reference proteome</keyword>
<dbReference type="EMBL" id="FO117623">
    <property type="protein sequence ID" value="CCG01383.1"/>
    <property type="molecule type" value="Genomic_DNA"/>
</dbReference>
<dbReference type="PANTHER" id="PTHR32309:SF13">
    <property type="entry name" value="FERRIC ENTEROBACTIN TRANSPORT PROTEIN FEPE"/>
    <property type="match status" value="1"/>
</dbReference>
<reference evidence="3 4" key="1">
    <citation type="journal article" date="2012" name="J. Bacteriol.">
        <title>Genome Sequence of Blastococcus saxobsidens DD2, a Stone-Inhabiting Bacterium.</title>
        <authorList>
            <person name="Chouaia B."/>
            <person name="Crotti E."/>
            <person name="Brusetti L."/>
            <person name="Daffonchio D."/>
            <person name="Essoussi I."/>
            <person name="Nouioui I."/>
            <person name="Sbissi I."/>
            <person name="Ghodhbane-Gtari F."/>
            <person name="Gtari M."/>
            <person name="Vacherie B."/>
            <person name="Barbe V."/>
            <person name="Medigue C."/>
            <person name="Gury J."/>
            <person name="Pujic P."/>
            <person name="Normand P."/>
        </authorList>
    </citation>
    <scope>NUCLEOTIDE SEQUENCE [LARGE SCALE GENOMIC DNA]</scope>
    <source>
        <strain evidence="3 4">DD2</strain>
    </source>
</reference>
<protein>
    <recommendedName>
        <fullName evidence="5">Capsular polysaccharide biosynthesis protein</fullName>
    </recommendedName>
</protein>
<gene>
    <name evidence="3" type="ordered locus">BLASA_0412</name>
</gene>
<dbReference type="PANTHER" id="PTHR32309">
    <property type="entry name" value="TYROSINE-PROTEIN KINASE"/>
    <property type="match status" value="1"/>
</dbReference>
<proteinExistence type="predicted"/>
<evidence type="ECO:0000313" key="3">
    <source>
        <dbReference type="EMBL" id="CCG01383.1"/>
    </source>
</evidence>